<evidence type="ECO:0000313" key="3">
    <source>
        <dbReference type="Proteomes" id="UP001151532"/>
    </source>
</evidence>
<keyword evidence="1" id="KW-0732">Signal</keyword>
<comment type="caution">
    <text evidence="2">The sequence shown here is derived from an EMBL/GenBank/DDBJ whole genome shotgun (WGS) entry which is preliminary data.</text>
</comment>
<dbReference type="GO" id="GO:0005975">
    <property type="term" value="P:carbohydrate metabolic process"/>
    <property type="evidence" value="ECO:0007669"/>
    <property type="project" value="InterPro"/>
</dbReference>
<name>A0A9Q0PP60_SALPP</name>
<feature type="signal peptide" evidence="1">
    <location>
        <begin position="1"/>
        <end position="17"/>
    </location>
</feature>
<feature type="chain" id="PRO_5040383486" evidence="1">
    <location>
        <begin position="18"/>
        <end position="108"/>
    </location>
</feature>
<sequence>MMIYFLFLQVYLYGAHVTSWKNDHGQYTNLQRQFVEAFQYAFLNLEVMVPLSNMDLPGNSYEFYLRVALGTGGDPMLTSRIRNANADGKPFTFTFAYYTYFSVLDIEY</sequence>
<dbReference type="InterPro" id="IPR011013">
    <property type="entry name" value="Gal_mutarotase_sf_dom"/>
</dbReference>
<dbReference type="GO" id="GO:0047938">
    <property type="term" value="F:glucose-6-phosphate 1-epimerase activity"/>
    <property type="evidence" value="ECO:0007669"/>
    <property type="project" value="TreeGrafter"/>
</dbReference>
<keyword evidence="3" id="KW-1185">Reference proteome</keyword>
<dbReference type="EMBL" id="JAPFFK010000018">
    <property type="protein sequence ID" value="KAJ6691647.1"/>
    <property type="molecule type" value="Genomic_DNA"/>
</dbReference>
<reference evidence="2" key="2">
    <citation type="journal article" date="2023" name="Int. J. Mol. Sci.">
        <title>De Novo Assembly and Annotation of 11 Diverse Shrub Willow (Salix) Genomes Reveals Novel Gene Organization in Sex-Linked Regions.</title>
        <authorList>
            <person name="Hyden B."/>
            <person name="Feng K."/>
            <person name="Yates T.B."/>
            <person name="Jawdy S."/>
            <person name="Cereghino C."/>
            <person name="Smart L.B."/>
            <person name="Muchero W."/>
        </authorList>
    </citation>
    <scope>NUCLEOTIDE SEQUENCE</scope>
    <source>
        <tissue evidence="2">Shoot tip</tissue>
    </source>
</reference>
<dbReference type="PANTHER" id="PTHR11122:SF13">
    <property type="entry name" value="GLUCOSE-6-PHOSPHATE 1-EPIMERASE"/>
    <property type="match status" value="1"/>
</dbReference>
<dbReference type="Proteomes" id="UP001151532">
    <property type="component" value="Chromosome 9"/>
</dbReference>
<accession>A0A9Q0PP60</accession>
<reference evidence="2" key="1">
    <citation type="submission" date="2022-11" db="EMBL/GenBank/DDBJ databases">
        <authorList>
            <person name="Hyden B.L."/>
            <person name="Feng K."/>
            <person name="Yates T."/>
            <person name="Jawdy S."/>
            <person name="Smart L.B."/>
            <person name="Muchero W."/>
        </authorList>
    </citation>
    <scope>NUCLEOTIDE SEQUENCE</scope>
    <source>
        <tissue evidence="2">Shoot tip</tissue>
    </source>
</reference>
<dbReference type="GO" id="GO:0030246">
    <property type="term" value="F:carbohydrate binding"/>
    <property type="evidence" value="ECO:0007669"/>
    <property type="project" value="InterPro"/>
</dbReference>
<dbReference type="PANTHER" id="PTHR11122">
    <property type="entry name" value="APOSPORY-ASSOCIATED PROTEIN C-RELATED"/>
    <property type="match status" value="1"/>
</dbReference>
<evidence type="ECO:0000256" key="1">
    <source>
        <dbReference type="SAM" id="SignalP"/>
    </source>
</evidence>
<dbReference type="GO" id="GO:0005737">
    <property type="term" value="C:cytoplasm"/>
    <property type="evidence" value="ECO:0007669"/>
    <property type="project" value="TreeGrafter"/>
</dbReference>
<dbReference type="OrthoDB" id="10615074at2759"/>
<proteinExistence type="predicted"/>
<evidence type="ECO:0000313" key="2">
    <source>
        <dbReference type="EMBL" id="KAJ6691647.1"/>
    </source>
</evidence>
<organism evidence="2 3">
    <name type="scientific">Salix purpurea</name>
    <name type="common">Purple osier willow</name>
    <dbReference type="NCBI Taxonomy" id="77065"/>
    <lineage>
        <taxon>Eukaryota</taxon>
        <taxon>Viridiplantae</taxon>
        <taxon>Streptophyta</taxon>
        <taxon>Embryophyta</taxon>
        <taxon>Tracheophyta</taxon>
        <taxon>Spermatophyta</taxon>
        <taxon>Magnoliopsida</taxon>
        <taxon>eudicotyledons</taxon>
        <taxon>Gunneridae</taxon>
        <taxon>Pentapetalae</taxon>
        <taxon>rosids</taxon>
        <taxon>fabids</taxon>
        <taxon>Malpighiales</taxon>
        <taxon>Salicaceae</taxon>
        <taxon>Saliceae</taxon>
        <taxon>Salix</taxon>
    </lineage>
</organism>
<protein>
    <submittedName>
        <fullName evidence="2">APOSPORY-ASSOCIATED PROTEIN C-RELATED</fullName>
    </submittedName>
</protein>
<gene>
    <name evidence="2" type="ORF">OIU79_013621</name>
</gene>
<dbReference type="AlphaFoldDB" id="A0A9Q0PP60"/>
<dbReference type="SUPFAM" id="SSF74650">
    <property type="entry name" value="Galactose mutarotase-like"/>
    <property type="match status" value="1"/>
</dbReference>